<protein>
    <submittedName>
        <fullName evidence="2">Uncharacterized protein</fullName>
    </submittedName>
</protein>
<accession>A0A4C1Y9D1</accession>
<dbReference type="Proteomes" id="UP000299102">
    <property type="component" value="Unassembled WGS sequence"/>
</dbReference>
<name>A0A4C1Y9D1_EUMVA</name>
<feature type="region of interest" description="Disordered" evidence="1">
    <location>
        <begin position="26"/>
        <end position="77"/>
    </location>
</feature>
<gene>
    <name evidence="2" type="ORF">EVAR_47106_1</name>
</gene>
<evidence type="ECO:0000313" key="3">
    <source>
        <dbReference type="Proteomes" id="UP000299102"/>
    </source>
</evidence>
<keyword evidence="3" id="KW-1185">Reference proteome</keyword>
<reference evidence="2 3" key="1">
    <citation type="journal article" date="2019" name="Commun. Biol.">
        <title>The bagworm genome reveals a unique fibroin gene that provides high tensile strength.</title>
        <authorList>
            <person name="Kono N."/>
            <person name="Nakamura H."/>
            <person name="Ohtoshi R."/>
            <person name="Tomita M."/>
            <person name="Numata K."/>
            <person name="Arakawa K."/>
        </authorList>
    </citation>
    <scope>NUCLEOTIDE SEQUENCE [LARGE SCALE GENOMIC DNA]</scope>
</reference>
<feature type="compositionally biased region" description="Basic and acidic residues" evidence="1">
    <location>
        <begin position="37"/>
        <end position="74"/>
    </location>
</feature>
<evidence type="ECO:0000313" key="2">
    <source>
        <dbReference type="EMBL" id="GBP72528.1"/>
    </source>
</evidence>
<dbReference type="EMBL" id="BGZK01001148">
    <property type="protein sequence ID" value="GBP72528.1"/>
    <property type="molecule type" value="Genomic_DNA"/>
</dbReference>
<sequence>MRLKRLIQKLSSIRHFTGKIQNLLVDTGSTPRNTHKKIYDNDGPARGRMEKKKHEEQIESEERVPAPDRPHKSETTLGRCNFCSAGPEPSRFANCRVCKATAAGAGFDGFLATIRTNRPL</sequence>
<comment type="caution">
    <text evidence="2">The sequence shown here is derived from an EMBL/GenBank/DDBJ whole genome shotgun (WGS) entry which is preliminary data.</text>
</comment>
<organism evidence="2 3">
    <name type="scientific">Eumeta variegata</name>
    <name type="common">Bagworm moth</name>
    <name type="synonym">Eumeta japonica</name>
    <dbReference type="NCBI Taxonomy" id="151549"/>
    <lineage>
        <taxon>Eukaryota</taxon>
        <taxon>Metazoa</taxon>
        <taxon>Ecdysozoa</taxon>
        <taxon>Arthropoda</taxon>
        <taxon>Hexapoda</taxon>
        <taxon>Insecta</taxon>
        <taxon>Pterygota</taxon>
        <taxon>Neoptera</taxon>
        <taxon>Endopterygota</taxon>
        <taxon>Lepidoptera</taxon>
        <taxon>Glossata</taxon>
        <taxon>Ditrysia</taxon>
        <taxon>Tineoidea</taxon>
        <taxon>Psychidae</taxon>
        <taxon>Oiketicinae</taxon>
        <taxon>Eumeta</taxon>
    </lineage>
</organism>
<evidence type="ECO:0000256" key="1">
    <source>
        <dbReference type="SAM" id="MobiDB-lite"/>
    </source>
</evidence>
<proteinExistence type="predicted"/>
<dbReference type="AlphaFoldDB" id="A0A4C1Y9D1"/>